<dbReference type="PROSITE" id="PS01045">
    <property type="entry name" value="SQUALEN_PHYTOEN_SYN_2"/>
    <property type="match status" value="1"/>
</dbReference>
<dbReference type="SFLD" id="SFLDG01212">
    <property type="entry name" value="Phytoene_synthase_like"/>
    <property type="match status" value="2"/>
</dbReference>
<dbReference type="SFLD" id="SFLDS00005">
    <property type="entry name" value="Isoprenoid_Synthase_Type_I"/>
    <property type="match status" value="2"/>
</dbReference>
<dbReference type="GO" id="GO:0016117">
    <property type="term" value="P:carotenoid biosynthetic process"/>
    <property type="evidence" value="ECO:0007669"/>
    <property type="project" value="InterPro"/>
</dbReference>
<evidence type="ECO:0000313" key="4">
    <source>
        <dbReference type="Proteomes" id="UP000198716"/>
    </source>
</evidence>
<reference evidence="4" key="1">
    <citation type="submission" date="2016-10" db="EMBL/GenBank/DDBJ databases">
        <authorList>
            <person name="Varghese N."/>
            <person name="Submissions S."/>
        </authorList>
    </citation>
    <scope>NUCLEOTIDE SEQUENCE [LARGE SCALE GENOMIC DNA]</scope>
    <source>
        <strain evidence="4">DSM 45004</strain>
    </source>
</reference>
<dbReference type="PANTHER" id="PTHR31480">
    <property type="entry name" value="BIFUNCTIONAL LYCOPENE CYCLASE/PHYTOENE SYNTHASE"/>
    <property type="match status" value="1"/>
</dbReference>
<evidence type="ECO:0000256" key="1">
    <source>
        <dbReference type="ARBA" id="ARBA00004684"/>
    </source>
</evidence>
<evidence type="ECO:0000313" key="3">
    <source>
        <dbReference type="EMBL" id="SFE37869.1"/>
    </source>
</evidence>
<dbReference type="AlphaFoldDB" id="A0A1I2A233"/>
<dbReference type="InterPro" id="IPR044843">
    <property type="entry name" value="Trans_IPPS_bact-type"/>
</dbReference>
<dbReference type="InterPro" id="IPR017827">
    <property type="entry name" value="HSQ_synthase_HpnC"/>
</dbReference>
<dbReference type="InterPro" id="IPR033904">
    <property type="entry name" value="Trans_IPPS_HH"/>
</dbReference>
<comment type="pathway">
    <text evidence="1">Carotenoid biosynthesis; phytoene biosynthesis.</text>
</comment>
<dbReference type="InterPro" id="IPR008949">
    <property type="entry name" value="Isoprenoid_synthase_dom_sf"/>
</dbReference>
<dbReference type="Pfam" id="PF00494">
    <property type="entry name" value="SQS_PSY"/>
    <property type="match status" value="2"/>
</dbReference>
<evidence type="ECO:0000256" key="2">
    <source>
        <dbReference type="ARBA" id="ARBA00022679"/>
    </source>
</evidence>
<keyword evidence="4" id="KW-1185">Reference proteome</keyword>
<dbReference type="InterPro" id="IPR019845">
    <property type="entry name" value="Squalene/phytoene_synthase_CS"/>
</dbReference>
<organism evidence="3 4">
    <name type="scientific">Actinopolyspora alba</name>
    <dbReference type="NCBI Taxonomy" id="673379"/>
    <lineage>
        <taxon>Bacteria</taxon>
        <taxon>Bacillati</taxon>
        <taxon>Actinomycetota</taxon>
        <taxon>Actinomycetes</taxon>
        <taxon>Actinopolysporales</taxon>
        <taxon>Actinopolysporaceae</taxon>
        <taxon>Actinopolyspora</taxon>
        <taxon>Actinopolyspora alba group</taxon>
    </lineage>
</organism>
<dbReference type="GO" id="GO:0004311">
    <property type="term" value="F:geranylgeranyl diphosphate synthase activity"/>
    <property type="evidence" value="ECO:0007669"/>
    <property type="project" value="InterPro"/>
</dbReference>
<dbReference type="GO" id="GO:0051996">
    <property type="term" value="F:squalene synthase [NAD(P)H] activity"/>
    <property type="evidence" value="ECO:0007669"/>
    <property type="project" value="InterPro"/>
</dbReference>
<dbReference type="NCBIfam" id="TIGR03465">
    <property type="entry name" value="HpnD"/>
    <property type="match status" value="1"/>
</dbReference>
<dbReference type="EMBL" id="FOMZ01000012">
    <property type="protein sequence ID" value="SFE37869.1"/>
    <property type="molecule type" value="Genomic_DNA"/>
</dbReference>
<dbReference type="NCBIfam" id="TIGR03464">
    <property type="entry name" value="HpnC"/>
    <property type="match status" value="1"/>
</dbReference>
<dbReference type="SUPFAM" id="SSF48576">
    <property type="entry name" value="Terpenoid synthases"/>
    <property type="match status" value="2"/>
</dbReference>
<accession>A0A1I2A233</accession>
<protein>
    <submittedName>
        <fullName evidence="3">Farnesyl-diphosphate farnesyltransferase</fullName>
    </submittedName>
</protein>
<dbReference type="UniPathway" id="UPA00799"/>
<dbReference type="CDD" id="cd00683">
    <property type="entry name" value="Trans_IPPS_HH"/>
    <property type="match status" value="2"/>
</dbReference>
<dbReference type="InterPro" id="IPR002060">
    <property type="entry name" value="Squ/phyt_synthse"/>
</dbReference>
<keyword evidence="2 3" id="KW-0808">Transferase</keyword>
<name>A0A1I2A233_9ACTN</name>
<gene>
    <name evidence="3" type="ORF">SAMN04487819_11270</name>
</gene>
<dbReference type="Proteomes" id="UP000198716">
    <property type="component" value="Unassembled WGS sequence"/>
</dbReference>
<dbReference type="InterPro" id="IPR017828">
    <property type="entry name" value="SQ_synth_HpnD-like"/>
</dbReference>
<sequence length="589" mass="65384">MAAIPDRARPARQSARSFEMVLPGQLPEVGEVLARAQSENFTVAARVLPYRIRQHLMAVYGFARLVDYAGDEACGPREGLLELLEADLGRAYDGTPRLPLLRAFAPTVRACGIPRAVPSRLIEANRRDQHVRRYSTFEELLDYCYYAANPIGELVLYIFGRAEPELIRLSDRICSALQILEHCQDIGEDFRKDRIYMPLTDLRDFGCAESELAAPTASAELRGAVWFEVDRALELLRSGQPLVGRLSGLARLAVAGYVAGGVATARAFEPAGYDPLAVEVRPNRRRILSEWVRLSMSSSAGLEHDRVRGAYRYCERITRTQARNFFYGIRLLPPVKRGALSAVYSFARRVDDIGDGSLSSEQKLVRLQQARQDLDDVGPDAKDPVLVALADTTRGLPVPLEVFHELIDGCEADVRGTRYDTFEQLTHYCRCVAGSVGRLSLGVFGHEVAGPAAQRADSLGVALQLTNILRDLLEDRRGGRVYLPAEDLRRFGVSLELDSRGMFTDPPDALNELVRFQARRIEGWYSEGLRLLPLLDHRSRACCAAMAGIYHELLRHIANDPAAVTRGRVTLPGRQKMIVAARSLAGMKS</sequence>
<dbReference type="SFLD" id="SFLDG01018">
    <property type="entry name" value="Squalene/Phytoene_Synthase_Lik"/>
    <property type="match status" value="2"/>
</dbReference>
<proteinExistence type="predicted"/>
<dbReference type="Gene3D" id="1.10.600.10">
    <property type="entry name" value="Farnesyl Diphosphate Synthase"/>
    <property type="match status" value="2"/>
</dbReference>